<proteinExistence type="inferred from homology"/>
<evidence type="ECO:0000256" key="2">
    <source>
        <dbReference type="ARBA" id="ARBA00013006"/>
    </source>
</evidence>
<reference evidence="10" key="1">
    <citation type="journal article" date="2014" name="Science">
        <title>The coffee genome provides insight into the convergent evolution of caffeine biosynthesis.</title>
        <authorList>
            <person name="Denoeud F."/>
            <person name="Carretero-Paulet L."/>
            <person name="Dereeper A."/>
            <person name="Droc G."/>
            <person name="Guyot R."/>
            <person name="Pietrella M."/>
            <person name="Zheng C."/>
            <person name="Alberti A."/>
            <person name="Anthony F."/>
            <person name="Aprea G."/>
            <person name="Aury J.M."/>
            <person name="Bento P."/>
            <person name="Bernard M."/>
            <person name="Bocs S."/>
            <person name="Campa C."/>
            <person name="Cenci A."/>
            <person name="Combes M.C."/>
            <person name="Crouzillat D."/>
            <person name="Da Silva C."/>
            <person name="Daddiego L."/>
            <person name="De Bellis F."/>
            <person name="Dussert S."/>
            <person name="Garsmeur O."/>
            <person name="Gayraud T."/>
            <person name="Guignon V."/>
            <person name="Jahn K."/>
            <person name="Jamilloux V."/>
            <person name="Joet T."/>
            <person name="Labadie K."/>
            <person name="Lan T."/>
            <person name="Leclercq J."/>
            <person name="Lepelley M."/>
            <person name="Leroy T."/>
            <person name="Li L.T."/>
            <person name="Librado P."/>
            <person name="Lopez L."/>
            <person name="Munoz A."/>
            <person name="Noel B."/>
            <person name="Pallavicini A."/>
            <person name="Perrotta G."/>
            <person name="Poncet V."/>
            <person name="Pot D."/>
            <person name="Priyono X."/>
            <person name="Rigoreau M."/>
            <person name="Rouard M."/>
            <person name="Rozas J."/>
            <person name="Tranchant-Dubreuil C."/>
            <person name="VanBuren R."/>
            <person name="Zhang Q."/>
            <person name="Andrade A.C."/>
            <person name="Argout X."/>
            <person name="Bertrand B."/>
            <person name="de Kochko A."/>
            <person name="Graziosi G."/>
            <person name="Henry R.J."/>
            <person name="Jayarama X."/>
            <person name="Ming R."/>
            <person name="Nagai C."/>
            <person name="Rounsley S."/>
            <person name="Sankoff D."/>
            <person name="Giuliano G."/>
            <person name="Albert V.A."/>
            <person name="Wincker P."/>
            <person name="Lashermes P."/>
        </authorList>
    </citation>
    <scope>NUCLEOTIDE SEQUENCE [LARGE SCALE GENOMIC DNA]</scope>
    <source>
        <strain evidence="10">cv. DH200-94</strain>
    </source>
</reference>
<dbReference type="Pfam" id="PF12697">
    <property type="entry name" value="Abhydrolase_6"/>
    <property type="match status" value="1"/>
</dbReference>
<sequence length="329" mass="36994">MEKIEHKNVEVNGINMHVAEIGQGPVVLFLHGFPECWYTWRHQMSFMASHGHRAVAPDLRGFGGTTGAPIDDPSKFTTLHVVGDIIELLKIVAPDEDKVFLVGHDWGAVMAWALCLYRPDKVKALFNMSVSFGPRNPKRKPIETLRAVCGPDYYVCRFQEPGEIEEEFAKVGTKRVLENFLSYRAPGPLFLPKGILFGDSPDAPTTLPSWLSEEDVAYYVNQYAQSGFTGALNYYRALDINWELTAPWTGAQVKVPVKFVVGDLDLTYNAPGTKDYLHKGGLKKDVPFLDQVVVMKEVGHFLHEEKPDEINKYIHQFIQKVSSPICSQL</sequence>
<dbReference type="PhylomeDB" id="A0A068TS21"/>
<dbReference type="InterPro" id="IPR029058">
    <property type="entry name" value="AB_hydrolase_fold"/>
</dbReference>
<comment type="function">
    <text evidence="6">Epoxide hydrolase involved in the biosynthesis of cucurbitacin and mogroside tetracyclic triterpene natural products (e.g. siamenoside I and mogrosides IV, V and VI). Cucurbitacins have cytotoxic properties and exhibit deterrent taste as a defense barrier against herbivores. Mogrosides are nonsugar highly oxygenated compounds used as high-intensity zero-calorie sweeteners; they also possess pharmacological properties such as regulating immunity, lowering blood sugar and lipid levels, protecting the liver, and acting as antioxidants and antitumor agents. Catalyzes the hydrolysis of aromatic epoxide-containing substrates, such as the conversion of 24,25-epoxycucurbitadienol to 24,25-dihydroxycucurbitadienol.</text>
</comment>
<dbReference type="OrthoDB" id="7130006at2759"/>
<dbReference type="PRINTS" id="PR00111">
    <property type="entry name" value="ABHYDROLASE"/>
</dbReference>
<evidence type="ECO:0000313" key="9">
    <source>
        <dbReference type="EMBL" id="CDO98837.1"/>
    </source>
</evidence>
<comment type="pathway">
    <text evidence="1">Secondary metabolite biosynthesis; terpenoid biosynthesis.</text>
</comment>
<evidence type="ECO:0000256" key="5">
    <source>
        <dbReference type="ARBA" id="ARBA00051067"/>
    </source>
</evidence>
<name>A0A068TS21_COFCA</name>
<dbReference type="InParanoid" id="A0A068TS21"/>
<organism evidence="9 10">
    <name type="scientific">Coffea canephora</name>
    <name type="common">Robusta coffee</name>
    <dbReference type="NCBI Taxonomy" id="49390"/>
    <lineage>
        <taxon>Eukaryota</taxon>
        <taxon>Viridiplantae</taxon>
        <taxon>Streptophyta</taxon>
        <taxon>Embryophyta</taxon>
        <taxon>Tracheophyta</taxon>
        <taxon>Spermatophyta</taxon>
        <taxon>Magnoliopsida</taxon>
        <taxon>eudicotyledons</taxon>
        <taxon>Gunneridae</taxon>
        <taxon>Pentapetalae</taxon>
        <taxon>asterids</taxon>
        <taxon>lamiids</taxon>
        <taxon>Gentianales</taxon>
        <taxon>Rubiaceae</taxon>
        <taxon>Ixoroideae</taxon>
        <taxon>Gardenieae complex</taxon>
        <taxon>Bertiereae - Coffeeae clade</taxon>
        <taxon>Coffeeae</taxon>
        <taxon>Coffea</taxon>
    </lineage>
</organism>
<comment type="similarity">
    <text evidence="4">Belongs to the AB hydrolase superfamily. Epoxide hydrolase family.</text>
</comment>
<dbReference type="EC" id="3.3.2.10" evidence="2"/>
<dbReference type="InterPro" id="IPR000073">
    <property type="entry name" value="AB_hydrolase_1"/>
</dbReference>
<dbReference type="Gene3D" id="3.40.50.1820">
    <property type="entry name" value="alpha/beta hydrolase"/>
    <property type="match status" value="1"/>
</dbReference>
<dbReference type="GO" id="GO:0004301">
    <property type="term" value="F:epoxide hydrolase activity"/>
    <property type="evidence" value="ECO:0007669"/>
    <property type="project" value="UniProtKB-EC"/>
</dbReference>
<dbReference type="Proteomes" id="UP000295252">
    <property type="component" value="Chromosome V"/>
</dbReference>
<comment type="catalytic activity">
    <reaction evidence="5">
        <text>an epoxide + H2O = an ethanediol</text>
        <dbReference type="Rhea" id="RHEA:19037"/>
        <dbReference type="ChEBI" id="CHEBI:15377"/>
        <dbReference type="ChEBI" id="CHEBI:32955"/>
        <dbReference type="ChEBI" id="CHEBI:140594"/>
        <dbReference type="EC" id="3.3.2.10"/>
    </reaction>
    <physiologicalReaction direction="left-to-right" evidence="5">
        <dbReference type="Rhea" id="RHEA:19038"/>
    </physiologicalReaction>
</comment>
<gene>
    <name evidence="9" type="ORF">GSCOC_T00025771001</name>
</gene>
<dbReference type="InterPro" id="IPR000639">
    <property type="entry name" value="Epox_hydrolase-like"/>
</dbReference>
<evidence type="ECO:0000256" key="1">
    <source>
        <dbReference type="ARBA" id="ARBA00004721"/>
    </source>
</evidence>
<dbReference type="PRINTS" id="PR00412">
    <property type="entry name" value="EPOXHYDRLASE"/>
</dbReference>
<evidence type="ECO:0000256" key="6">
    <source>
        <dbReference type="ARBA" id="ARBA00058358"/>
    </source>
</evidence>
<keyword evidence="3" id="KW-0378">Hydrolase</keyword>
<evidence type="ECO:0000259" key="8">
    <source>
        <dbReference type="Pfam" id="PF12697"/>
    </source>
</evidence>
<comment type="catalytic activity">
    <reaction evidence="7">
        <text>(24S)-24,25-epoxycucurbitadienol + H2O = (24R)-24,25-dihydroxycucurbitadienol</text>
        <dbReference type="Rhea" id="RHEA:81855"/>
        <dbReference type="ChEBI" id="CHEBI:15377"/>
        <dbReference type="ChEBI" id="CHEBI:229949"/>
        <dbReference type="ChEBI" id="CHEBI:229950"/>
    </reaction>
    <physiologicalReaction direction="left-to-right" evidence="7">
        <dbReference type="Rhea" id="RHEA:81856"/>
    </physiologicalReaction>
</comment>
<accession>A0A068TS21</accession>
<dbReference type="STRING" id="49390.A0A068TS21"/>
<evidence type="ECO:0000256" key="7">
    <source>
        <dbReference type="ARBA" id="ARBA00093212"/>
    </source>
</evidence>
<protein>
    <recommendedName>
        <fullName evidence="2">soluble epoxide hydrolase</fullName>
        <ecNumber evidence="2">3.3.2.10</ecNumber>
    </recommendedName>
</protein>
<dbReference type="Gramene" id="CDO98837">
    <property type="protein sequence ID" value="CDO98837"/>
    <property type="gene ID" value="GSCOC_T00025771001"/>
</dbReference>
<dbReference type="AlphaFoldDB" id="A0A068TS21"/>
<dbReference type="SUPFAM" id="SSF53474">
    <property type="entry name" value="alpha/beta-Hydrolases"/>
    <property type="match status" value="1"/>
</dbReference>
<feature type="domain" description="AB hydrolase-1" evidence="8">
    <location>
        <begin position="27"/>
        <end position="311"/>
    </location>
</feature>
<dbReference type="FunFam" id="3.40.50.1820:FF:000161">
    <property type="entry name" value="Epoxide hydrolase"/>
    <property type="match status" value="1"/>
</dbReference>
<keyword evidence="10" id="KW-1185">Reference proteome</keyword>
<dbReference type="EMBL" id="HG739087">
    <property type="protein sequence ID" value="CDO98837.1"/>
    <property type="molecule type" value="Genomic_DNA"/>
</dbReference>
<evidence type="ECO:0000313" key="10">
    <source>
        <dbReference type="Proteomes" id="UP000295252"/>
    </source>
</evidence>
<evidence type="ECO:0000256" key="3">
    <source>
        <dbReference type="ARBA" id="ARBA00022801"/>
    </source>
</evidence>
<evidence type="ECO:0000256" key="4">
    <source>
        <dbReference type="ARBA" id="ARBA00038334"/>
    </source>
</evidence>
<dbReference type="OMA" id="QVEASHW"/>
<dbReference type="PANTHER" id="PTHR43329">
    <property type="entry name" value="EPOXIDE HYDROLASE"/>
    <property type="match status" value="1"/>
</dbReference>